<keyword evidence="4" id="KW-1185">Reference proteome</keyword>
<feature type="coiled-coil region" evidence="1">
    <location>
        <begin position="222"/>
        <end position="249"/>
    </location>
</feature>
<protein>
    <submittedName>
        <fullName evidence="3">Uncharacterized protein</fullName>
    </submittedName>
</protein>
<evidence type="ECO:0000313" key="3">
    <source>
        <dbReference type="EMBL" id="EDP46052.1"/>
    </source>
</evidence>
<dbReference type="AlphaFoldDB" id="A8PLF9"/>
<proteinExistence type="predicted"/>
<comment type="caution">
    <text evidence="3">The sequence shown here is derived from an EMBL/GenBank/DDBJ whole genome shotgun (WGS) entry which is preliminary data.</text>
</comment>
<keyword evidence="1" id="KW-0175">Coiled coil</keyword>
<reference evidence="3" key="2">
    <citation type="submission" date="2007-10" db="EMBL/GenBank/DDBJ databases">
        <authorList>
            <person name="Myers G.S."/>
        </authorList>
    </citation>
    <scope>NUCLEOTIDE SEQUENCE [LARGE SCALE GENOMIC DNA]</scope>
</reference>
<sequence>MTETILNTSTESNPKPLEGCIKSTHSVFNSNDYNLTSETVASPNQPISFISATSSTVSDTLAQINPTTPCESSRLHNWFDENYSRLLYLSQHDTSFLSAHLLPSLKNKLSESNTLEKNIIQFLLILKKLTLNQSSLDFITLFFIEKIFENYRSLLNYYQEYLVSIKNLDDKIYFIHWDENEANLRFRLNHLKKEKIFLMNQKEKIIPEKAILPLAQRVKDLEKFKYEQARDFEKEIAEQEENLKVTKQSLSNVHININHEATFFDSLLNFDIKSIQRQISNDEIEHFKLGELGKTIDSIDLLKTIHAQLKLERKRHKLVIQLKNINFIAIYKESLEKPLKKSNKKNSDKNDDKKKKVNTHQEETVKEKALSKIKKLAHIKARLNEIAVLLETFLESIQFILFDDNDILSRLCNQLNSNLLLNKERTEALKQKEVLKQKDALNQKNTSKEKEVIDPKELEKEILKQENTLKQECDSELLSMSKQLIKNQKGLIKFLSTHATQLKALFIALIKKRKEILEKNINTLNEKKINYELLNEEKKLIHQINECKEKIDSIKGDQQLWETLSDNKMVSKLNCLIMLEKELNEYNEHVKQYQTQLDYLLRYQKNNDHFKLSIQINQCKENLTYYLMCSNTNKFLTEQYKAELDDQLKAIKTKNSYHWKERLLINEKEIRFNQRETDLILTQIERLNFKKKAKETEELLLKTVSDFPNNHWIFFSQSQKLFLNQFNTQLNHLKSSVNSPEWNRLGWGFFRKKVPDGIKKLRTLLNKMPLEPENLSYYERILINLKFFVEIYDLIKRKKSTKPYLRHTQVHSFYQETNQSLEQLYSSLENWLAPDWFKQLSTSFSMEDNSIEKLLNKDLFKP</sequence>
<name>A8PLF9_9COXI</name>
<evidence type="ECO:0000256" key="1">
    <source>
        <dbReference type="SAM" id="Coils"/>
    </source>
</evidence>
<evidence type="ECO:0000256" key="2">
    <source>
        <dbReference type="SAM" id="MobiDB-lite"/>
    </source>
</evidence>
<evidence type="ECO:0000313" key="4">
    <source>
        <dbReference type="Proteomes" id="UP000054075"/>
    </source>
</evidence>
<feature type="region of interest" description="Disordered" evidence="2">
    <location>
        <begin position="339"/>
        <end position="364"/>
    </location>
</feature>
<organism evidence="3 4">
    <name type="scientific">Rickettsiella grylli</name>
    <dbReference type="NCBI Taxonomy" id="59196"/>
    <lineage>
        <taxon>Bacteria</taxon>
        <taxon>Pseudomonadati</taxon>
        <taxon>Pseudomonadota</taxon>
        <taxon>Gammaproteobacteria</taxon>
        <taxon>Legionellales</taxon>
        <taxon>Coxiellaceae</taxon>
        <taxon>Rickettsiella</taxon>
    </lineage>
</organism>
<reference evidence="3" key="1">
    <citation type="submission" date="2006-04" db="EMBL/GenBank/DDBJ databases">
        <authorList>
            <person name="Seshadri R."/>
            <person name="Federici B.A."/>
        </authorList>
    </citation>
    <scope>NUCLEOTIDE SEQUENCE [LARGE SCALE GENOMIC DNA]</scope>
</reference>
<feature type="coiled-coil region" evidence="1">
    <location>
        <begin position="507"/>
        <end position="537"/>
    </location>
</feature>
<accession>A8PLF9</accession>
<dbReference type="RefSeq" id="WP_006035039.1">
    <property type="nucleotide sequence ID" value="NZ_AAQJ02000001.1"/>
</dbReference>
<dbReference type="Proteomes" id="UP000054075">
    <property type="component" value="Unassembled WGS sequence"/>
</dbReference>
<dbReference type="EMBL" id="AAQJ02000001">
    <property type="protein sequence ID" value="EDP46052.1"/>
    <property type="molecule type" value="Genomic_DNA"/>
</dbReference>
<gene>
    <name evidence="3" type="ORF">RICGR_0415</name>
</gene>